<dbReference type="SUPFAM" id="SSF53474">
    <property type="entry name" value="alpha/beta-Hydrolases"/>
    <property type="match status" value="1"/>
</dbReference>
<protein>
    <submittedName>
        <fullName evidence="2">Alpha/beta hydrolase</fullName>
    </submittedName>
</protein>
<dbReference type="GO" id="GO:0016787">
    <property type="term" value="F:hydrolase activity"/>
    <property type="evidence" value="ECO:0007669"/>
    <property type="project" value="UniProtKB-KW"/>
</dbReference>
<feature type="domain" description="AB hydrolase-1" evidence="1">
    <location>
        <begin position="32"/>
        <end position="276"/>
    </location>
</feature>
<evidence type="ECO:0000313" key="3">
    <source>
        <dbReference type="Proteomes" id="UP001324634"/>
    </source>
</evidence>
<dbReference type="InterPro" id="IPR029058">
    <property type="entry name" value="AB_hydrolase_fold"/>
</dbReference>
<keyword evidence="2" id="KW-0378">Hydrolase</keyword>
<evidence type="ECO:0000313" key="2">
    <source>
        <dbReference type="EMBL" id="WPU65573.1"/>
    </source>
</evidence>
<proteinExistence type="predicted"/>
<reference evidence="2 3" key="1">
    <citation type="submission" date="2023-11" db="EMBL/GenBank/DDBJ databases">
        <title>Peredibacter starrii A3.12.</title>
        <authorList>
            <person name="Mitchell R.J."/>
        </authorList>
    </citation>
    <scope>NUCLEOTIDE SEQUENCE [LARGE SCALE GENOMIC DNA]</scope>
    <source>
        <strain evidence="2 3">A3.12</strain>
    </source>
</reference>
<evidence type="ECO:0000259" key="1">
    <source>
        <dbReference type="Pfam" id="PF00561"/>
    </source>
</evidence>
<organism evidence="2 3">
    <name type="scientific">Peredibacter starrii</name>
    <dbReference type="NCBI Taxonomy" id="28202"/>
    <lineage>
        <taxon>Bacteria</taxon>
        <taxon>Pseudomonadati</taxon>
        <taxon>Bdellovibrionota</taxon>
        <taxon>Bacteriovoracia</taxon>
        <taxon>Bacteriovoracales</taxon>
        <taxon>Bacteriovoracaceae</taxon>
        <taxon>Peredibacter</taxon>
    </lineage>
</organism>
<dbReference type="PANTHER" id="PTHR46438">
    <property type="entry name" value="ALPHA/BETA-HYDROLASES SUPERFAMILY PROTEIN"/>
    <property type="match status" value="1"/>
</dbReference>
<dbReference type="Proteomes" id="UP001324634">
    <property type="component" value="Chromosome"/>
</dbReference>
<dbReference type="PANTHER" id="PTHR46438:SF11">
    <property type="entry name" value="LIPASE-RELATED"/>
    <property type="match status" value="1"/>
</dbReference>
<dbReference type="AlphaFoldDB" id="A0AAX4HQW5"/>
<dbReference type="RefSeq" id="WP_321396309.1">
    <property type="nucleotide sequence ID" value="NZ_CP139487.1"/>
</dbReference>
<gene>
    <name evidence="2" type="ORF">SOO65_02310</name>
</gene>
<dbReference type="Pfam" id="PF00561">
    <property type="entry name" value="Abhydrolase_1"/>
    <property type="match status" value="1"/>
</dbReference>
<keyword evidence="3" id="KW-1185">Reference proteome</keyword>
<dbReference type="InterPro" id="IPR000073">
    <property type="entry name" value="AB_hydrolase_1"/>
</dbReference>
<dbReference type="EMBL" id="CP139487">
    <property type="protein sequence ID" value="WPU65573.1"/>
    <property type="molecule type" value="Genomic_DNA"/>
</dbReference>
<name>A0AAX4HQW5_9BACT</name>
<dbReference type="KEGG" id="psti:SOO65_02310"/>
<dbReference type="Gene3D" id="3.40.50.1820">
    <property type="entry name" value="alpha/beta hydrolase"/>
    <property type="match status" value="1"/>
</dbReference>
<accession>A0AAX4HQW5</accession>
<sequence length="297" mass="33879">MFKNSDANFFRTSDHEQIFFVKNFTKIDPAKPVLVFNYGLVCSNHHWKFQTEYFDNLGYQILIHDYRGHFQSTGAADVKKITFQQMAKDVHDLCEFLGIHKAVMLGHSMGVNVCLQLAKDYPSLVSGMVLISGTFINVKDVMFDSNLMEFITPFLNLGMEKYPGVFNKIWSSGGMNPIVREIIHTTGFNKGKVSKEFIEIYLNRVGQLGAEVFFQLFNEMTRQNITGSLEQMSMPALVMGGHKDNVIPNHVQRTLATLLPNAETYFMKDGSHVPQADYPAMVNERIDLFIKQNLNRL</sequence>